<comment type="caution">
    <text evidence="1">The sequence shown here is derived from an EMBL/GenBank/DDBJ whole genome shotgun (WGS) entry which is preliminary data.</text>
</comment>
<dbReference type="Proteomes" id="UP001266305">
    <property type="component" value="Unassembled WGS sequence"/>
</dbReference>
<accession>A0ABQ9VFX7</accession>
<name>A0ABQ9VFX7_SAGOE</name>
<sequence>PPKQVPEGTRVSQMGDAAREHCHLDSERLHLRKQHLPETTAACLPACSHQP</sequence>
<reference evidence="1 2" key="1">
    <citation type="submission" date="2023-05" db="EMBL/GenBank/DDBJ databases">
        <title>B98-5 Cell Line De Novo Hybrid Assembly: An Optical Mapping Approach.</title>
        <authorList>
            <person name="Kananen K."/>
            <person name="Auerbach J.A."/>
            <person name="Kautto E."/>
            <person name="Blachly J.S."/>
        </authorList>
    </citation>
    <scope>NUCLEOTIDE SEQUENCE [LARGE SCALE GENOMIC DNA]</scope>
    <source>
        <strain evidence="1">B95-8</strain>
        <tissue evidence="1">Cell line</tissue>
    </source>
</reference>
<keyword evidence="2" id="KW-1185">Reference proteome</keyword>
<gene>
    <name evidence="1" type="ORF">P7K49_013312</name>
</gene>
<proteinExistence type="predicted"/>
<evidence type="ECO:0000313" key="1">
    <source>
        <dbReference type="EMBL" id="KAK2108147.1"/>
    </source>
</evidence>
<dbReference type="EMBL" id="JASSZA010000006">
    <property type="protein sequence ID" value="KAK2108147.1"/>
    <property type="molecule type" value="Genomic_DNA"/>
</dbReference>
<organism evidence="1 2">
    <name type="scientific">Saguinus oedipus</name>
    <name type="common">Cotton-top tamarin</name>
    <name type="synonym">Oedipomidas oedipus</name>
    <dbReference type="NCBI Taxonomy" id="9490"/>
    <lineage>
        <taxon>Eukaryota</taxon>
        <taxon>Metazoa</taxon>
        <taxon>Chordata</taxon>
        <taxon>Craniata</taxon>
        <taxon>Vertebrata</taxon>
        <taxon>Euteleostomi</taxon>
        <taxon>Mammalia</taxon>
        <taxon>Eutheria</taxon>
        <taxon>Euarchontoglires</taxon>
        <taxon>Primates</taxon>
        <taxon>Haplorrhini</taxon>
        <taxon>Platyrrhini</taxon>
        <taxon>Cebidae</taxon>
        <taxon>Callitrichinae</taxon>
        <taxon>Saguinus</taxon>
    </lineage>
</organism>
<protein>
    <submittedName>
        <fullName evidence="1">Uncharacterized protein</fullName>
    </submittedName>
</protein>
<feature type="non-terminal residue" evidence="1">
    <location>
        <position position="51"/>
    </location>
</feature>
<evidence type="ECO:0000313" key="2">
    <source>
        <dbReference type="Proteomes" id="UP001266305"/>
    </source>
</evidence>
<feature type="non-terminal residue" evidence="1">
    <location>
        <position position="1"/>
    </location>
</feature>